<reference evidence="1" key="1">
    <citation type="submission" date="2008-12" db="EMBL/GenBank/DDBJ databases">
        <title>Annotation of the Yersinia bercovieri ATCC 43970 genome.</title>
        <authorList>
            <person name="Read T.D."/>
            <person name="Akmal A."/>
            <person name="Bishop-Lilly K."/>
            <person name="Chen P.E."/>
            <person name="Cook C."/>
            <person name="Kiley M.P."/>
            <person name="Lentz S."/>
            <person name="Mateczun A."/>
            <person name="Nagarajan N."/>
            <person name="Nolan N."/>
            <person name="Osborne B.I."/>
            <person name="Pop M."/>
            <person name="Sozhamannan S."/>
            <person name="Stewart A.C."/>
            <person name="Sulakvelidze A."/>
            <person name="Thomason B."/>
            <person name="Willner K."/>
            <person name="Zwick M.E."/>
        </authorList>
    </citation>
    <scope>NUCLEOTIDE SEQUENCE [LARGE SCALE GENOMIC DNA]</scope>
    <source>
        <strain evidence="1">ATCC 43970</strain>
    </source>
</reference>
<dbReference type="EMBL" id="AALC02000027">
    <property type="protein sequence ID" value="EEQ06454.1"/>
    <property type="molecule type" value="Genomic_DNA"/>
</dbReference>
<evidence type="ECO:0000313" key="2">
    <source>
        <dbReference type="Proteomes" id="UP000010319"/>
    </source>
</evidence>
<dbReference type="Proteomes" id="UP000010319">
    <property type="component" value="Unassembled WGS sequence"/>
</dbReference>
<protein>
    <submittedName>
        <fullName evidence="1">Uncharacterized protein</fullName>
    </submittedName>
</protein>
<sequence>MLKFGYFFPAKLSMISSISPYLTQQLSVKPREQKLASMLIILLFPYFIAAERPQ</sequence>
<gene>
    <name evidence="1" type="ORF">yberc0001_28200</name>
</gene>
<accession>A0ABM9XYQ4</accession>
<comment type="caution">
    <text evidence="1">The sequence shown here is derived from an EMBL/GenBank/DDBJ whole genome shotgun (WGS) entry which is preliminary data.</text>
</comment>
<name>A0ABM9XYQ4_YERBE</name>
<keyword evidence="2" id="KW-1185">Reference proteome</keyword>
<proteinExistence type="predicted"/>
<organism evidence="1 2">
    <name type="scientific">Yersinia bercovieri ATCC 43970</name>
    <dbReference type="NCBI Taxonomy" id="349968"/>
    <lineage>
        <taxon>Bacteria</taxon>
        <taxon>Pseudomonadati</taxon>
        <taxon>Pseudomonadota</taxon>
        <taxon>Gammaproteobacteria</taxon>
        <taxon>Enterobacterales</taxon>
        <taxon>Yersiniaceae</taxon>
        <taxon>Yersinia</taxon>
    </lineage>
</organism>
<evidence type="ECO:0000313" key="1">
    <source>
        <dbReference type="EMBL" id="EEQ06454.1"/>
    </source>
</evidence>